<organism evidence="3 4">
    <name type="scientific">Nocardioides antri</name>
    <dbReference type="NCBI Taxonomy" id="2607659"/>
    <lineage>
        <taxon>Bacteria</taxon>
        <taxon>Bacillati</taxon>
        <taxon>Actinomycetota</taxon>
        <taxon>Actinomycetes</taxon>
        <taxon>Propionibacteriales</taxon>
        <taxon>Nocardioidaceae</taxon>
        <taxon>Nocardioides</taxon>
    </lineage>
</organism>
<keyword evidence="4" id="KW-1185">Reference proteome</keyword>
<evidence type="ECO:0000313" key="3">
    <source>
        <dbReference type="EMBL" id="KAA1425679.1"/>
    </source>
</evidence>
<protein>
    <submittedName>
        <fullName evidence="3">Uncharacterized protein</fullName>
    </submittedName>
</protein>
<sequence>MELHESLYALGRSQGRELFNDADSFRGALDDYLDEDSASTGDINLLVDAVRLGAYQAMMSMLESGADADRAVSEAGSRLARDRGSADVGGAKWALAVLGYASGKVSDAQVRRYRTQHASAPLPPPAGPPTVFPPTGTPASSPTPPISSPPHPIASQPPPTSPVWPSSGPTPGVPGSAPAPIAGGSYAAPPPSYGGYGHTAPKKKRKVWPYILIGAVVLALVLGGGIFALTQLGDGDDTDEPDKAKTSDTPEGPDVSFEAINERYTSLAAMVTSGMDECVAADPQSGQDERIECTFPNGKLVLTTYTSIAELKAARQRRLNYAEGTIVSDVESGAYYRFDPTTADEESAAPPILYWDSQAGVQSAELTGSAGVTADQLDPAFQAVSATVTPPDGATDIAVTDFNELFGITNCNRIPTEVDGETEESECRRSGRRTWVGKFAKVNDLRRYRANAKTLTEQDEDLVVDYWYNDDNGNGEQDEDEPEQGKIYGYIEEQDGGENYGVLYIDDLDCRCYLQMYDKGQGDPVKLYNVIFP</sequence>
<reference evidence="3 4" key="2">
    <citation type="submission" date="2019-09" db="EMBL/GenBank/DDBJ databases">
        <authorList>
            <person name="Jin C."/>
        </authorList>
    </citation>
    <scope>NUCLEOTIDE SEQUENCE [LARGE SCALE GENOMIC DNA]</scope>
    <source>
        <strain evidence="3 4">BN140041</strain>
    </source>
</reference>
<feature type="transmembrane region" description="Helical" evidence="2">
    <location>
        <begin position="207"/>
        <end position="229"/>
    </location>
</feature>
<dbReference type="EMBL" id="VUJW01000011">
    <property type="protein sequence ID" value="KAA1425679.1"/>
    <property type="molecule type" value="Genomic_DNA"/>
</dbReference>
<feature type="region of interest" description="Disordered" evidence="1">
    <location>
        <begin position="111"/>
        <end position="183"/>
    </location>
</feature>
<evidence type="ECO:0000256" key="1">
    <source>
        <dbReference type="SAM" id="MobiDB-lite"/>
    </source>
</evidence>
<feature type="compositionally biased region" description="Low complexity" evidence="1">
    <location>
        <begin position="163"/>
        <end position="180"/>
    </location>
</feature>
<proteinExistence type="predicted"/>
<keyword evidence="2" id="KW-0812">Transmembrane</keyword>
<comment type="caution">
    <text evidence="3">The sequence shown here is derived from an EMBL/GenBank/DDBJ whole genome shotgun (WGS) entry which is preliminary data.</text>
</comment>
<feature type="compositionally biased region" description="Pro residues" evidence="1">
    <location>
        <begin position="121"/>
        <end position="162"/>
    </location>
</feature>
<gene>
    <name evidence="3" type="ORF">F0U47_18005</name>
</gene>
<evidence type="ECO:0000256" key="2">
    <source>
        <dbReference type="SAM" id="Phobius"/>
    </source>
</evidence>
<dbReference type="RefSeq" id="WP_149751865.1">
    <property type="nucleotide sequence ID" value="NZ_VUJW01000011.1"/>
</dbReference>
<accession>A0A5B1M0P0</accession>
<name>A0A5B1M0P0_9ACTN</name>
<dbReference type="AlphaFoldDB" id="A0A5B1M0P0"/>
<reference evidence="3 4" key="1">
    <citation type="submission" date="2019-09" db="EMBL/GenBank/DDBJ databases">
        <title>Nocardioides panacisoli sp. nov., isolated from the soil of a ginseng field.</title>
        <authorList>
            <person name="Cho C."/>
        </authorList>
    </citation>
    <scope>NUCLEOTIDE SEQUENCE [LARGE SCALE GENOMIC DNA]</scope>
    <source>
        <strain evidence="3 4">BN140041</strain>
    </source>
</reference>
<evidence type="ECO:0000313" key="4">
    <source>
        <dbReference type="Proteomes" id="UP000324351"/>
    </source>
</evidence>
<feature type="region of interest" description="Disordered" evidence="1">
    <location>
        <begin position="231"/>
        <end position="255"/>
    </location>
</feature>
<dbReference type="Proteomes" id="UP000324351">
    <property type="component" value="Unassembled WGS sequence"/>
</dbReference>
<keyword evidence="2" id="KW-0472">Membrane</keyword>
<keyword evidence="2" id="KW-1133">Transmembrane helix</keyword>